<dbReference type="GO" id="GO:0004307">
    <property type="term" value="F:ethanolaminephosphotransferase activity"/>
    <property type="evidence" value="ECO:0007669"/>
    <property type="project" value="TreeGrafter"/>
</dbReference>
<comment type="similarity">
    <text evidence="2 5">Belongs to the CDP-alcohol phosphatidyltransferase class-I family.</text>
</comment>
<proteinExistence type="inferred from homology"/>
<evidence type="ECO:0000256" key="5">
    <source>
        <dbReference type="RuleBase" id="RU003750"/>
    </source>
</evidence>
<comment type="caution">
    <text evidence="7">The sequence shown here is derived from an EMBL/GenBank/DDBJ whole genome shotgun (WGS) entry which is preliminary data.</text>
</comment>
<feature type="transmembrane region" description="Helical" evidence="6">
    <location>
        <begin position="330"/>
        <end position="357"/>
    </location>
</feature>
<evidence type="ECO:0000256" key="4">
    <source>
        <dbReference type="ARBA" id="ARBA00023136"/>
    </source>
</evidence>
<feature type="transmembrane region" description="Helical" evidence="6">
    <location>
        <begin position="192"/>
        <end position="212"/>
    </location>
</feature>
<evidence type="ECO:0000256" key="6">
    <source>
        <dbReference type="SAM" id="Phobius"/>
    </source>
</evidence>
<keyword evidence="3 5" id="KW-0808">Transferase</keyword>
<feature type="transmembrane region" description="Helical" evidence="6">
    <location>
        <begin position="271"/>
        <end position="287"/>
    </location>
</feature>
<accession>A0AAW1DJX3</accession>
<evidence type="ECO:0000256" key="2">
    <source>
        <dbReference type="ARBA" id="ARBA00010441"/>
    </source>
</evidence>
<dbReference type="InterPro" id="IPR014472">
    <property type="entry name" value="CHOPT"/>
</dbReference>
<reference evidence="7 8" key="1">
    <citation type="submission" date="2022-12" db="EMBL/GenBank/DDBJ databases">
        <title>Chromosome-level genome assembly of true bugs.</title>
        <authorList>
            <person name="Ma L."/>
            <person name="Li H."/>
        </authorList>
    </citation>
    <scope>NUCLEOTIDE SEQUENCE [LARGE SCALE GENOMIC DNA]</scope>
    <source>
        <strain evidence="7">Lab_2022b</strain>
    </source>
</reference>
<dbReference type="GO" id="GO:0006646">
    <property type="term" value="P:phosphatidylethanolamine biosynthetic process"/>
    <property type="evidence" value="ECO:0007669"/>
    <property type="project" value="TreeGrafter"/>
</dbReference>
<evidence type="ECO:0000256" key="3">
    <source>
        <dbReference type="ARBA" id="ARBA00022679"/>
    </source>
</evidence>
<dbReference type="InterPro" id="IPR043130">
    <property type="entry name" value="CDP-OH_PTrfase_TM_dom"/>
</dbReference>
<keyword evidence="6" id="KW-0812">Transmembrane</keyword>
<feature type="transmembrane region" description="Helical" evidence="6">
    <location>
        <begin position="232"/>
        <end position="250"/>
    </location>
</feature>
<dbReference type="PANTHER" id="PTHR10414:SF71">
    <property type="entry name" value="FI05338P"/>
    <property type="match status" value="1"/>
</dbReference>
<dbReference type="Proteomes" id="UP001461498">
    <property type="component" value="Unassembled WGS sequence"/>
</dbReference>
<dbReference type="InterPro" id="IPR048254">
    <property type="entry name" value="CDP_ALCOHOL_P_TRANSF_CS"/>
</dbReference>
<comment type="subcellular location">
    <subcellularLocation>
        <location evidence="1">Membrane</location>
    </subcellularLocation>
</comment>
<evidence type="ECO:0008006" key="9">
    <source>
        <dbReference type="Google" id="ProtNLM"/>
    </source>
</evidence>
<dbReference type="PIRSF" id="PIRSF015665">
    <property type="entry name" value="CHOPT"/>
    <property type="match status" value="1"/>
</dbReference>
<evidence type="ECO:0000313" key="8">
    <source>
        <dbReference type="Proteomes" id="UP001461498"/>
    </source>
</evidence>
<organism evidence="7 8">
    <name type="scientific">Rhynocoris fuscipes</name>
    <dbReference type="NCBI Taxonomy" id="488301"/>
    <lineage>
        <taxon>Eukaryota</taxon>
        <taxon>Metazoa</taxon>
        <taxon>Ecdysozoa</taxon>
        <taxon>Arthropoda</taxon>
        <taxon>Hexapoda</taxon>
        <taxon>Insecta</taxon>
        <taxon>Pterygota</taxon>
        <taxon>Neoptera</taxon>
        <taxon>Paraneoptera</taxon>
        <taxon>Hemiptera</taxon>
        <taxon>Heteroptera</taxon>
        <taxon>Panheteroptera</taxon>
        <taxon>Cimicomorpha</taxon>
        <taxon>Reduviidae</taxon>
        <taxon>Harpactorinae</taxon>
        <taxon>Harpactorini</taxon>
        <taxon>Rhynocoris</taxon>
    </lineage>
</organism>
<dbReference type="Pfam" id="PF01066">
    <property type="entry name" value="CDP-OH_P_transf"/>
    <property type="match status" value="1"/>
</dbReference>
<feature type="transmembrane region" description="Helical" evidence="6">
    <location>
        <begin position="299"/>
        <end position="318"/>
    </location>
</feature>
<keyword evidence="4 6" id="KW-0472">Membrane</keyword>
<protein>
    <recommendedName>
        <fullName evidence="9">Ethanolaminephosphotransferase 1</fullName>
    </recommendedName>
</protein>
<dbReference type="PROSITE" id="PS00379">
    <property type="entry name" value="CDP_ALCOHOL_P_TRANSF"/>
    <property type="match status" value="1"/>
</dbReference>
<dbReference type="AlphaFoldDB" id="A0AAW1DJX3"/>
<dbReference type="EMBL" id="JAPXFL010000002">
    <property type="protein sequence ID" value="KAK9511198.1"/>
    <property type="molecule type" value="Genomic_DNA"/>
</dbReference>
<name>A0AAW1DJX3_9HEMI</name>
<dbReference type="Gene3D" id="1.20.120.1760">
    <property type="match status" value="1"/>
</dbReference>
<feature type="transmembrane region" description="Helical" evidence="6">
    <location>
        <begin position="58"/>
        <end position="76"/>
    </location>
</feature>
<keyword evidence="6" id="KW-1133">Transmembrane helix</keyword>
<dbReference type="InterPro" id="IPR000462">
    <property type="entry name" value="CDP-OH_P_trans"/>
</dbReference>
<sequence length="391" mass="44920">MSGPIFNFEHNYLSSEMLEGLSNYKYSAIDTNPLSIYIMHPFWNSLVKFCPKWIAPNLITFVGFLLTVVAFLLLSFYDFNFYATSESEGYPPIPNWVFFAVGVLIFVAYTLDGIDGKQARVTKTCGPLGELFDHGLDSWTAVLIPTCLYSVFGRSPHSVPPLRFYFVTWNVFLTFYLTHWEKYITSVLFLPWGYDLSMLSTTGVFLFTSWYGVDFWKIYVSDTISTGHVLEIIFYLTSICATLPVTLYNIRKSYINKTGKDLPVLEALRPLAALIALMFITCVWVITSKNDIINYHPRAFYMLTGTIFSNITCRLVIAQMSGTRCSAWNPLLNVLIIAMLVSLTIPYIETIIVYFLWAFVTYSQIHYGTCVVRQLCDHFRIECFRIKKQSK</sequence>
<dbReference type="GO" id="GO:0005794">
    <property type="term" value="C:Golgi apparatus"/>
    <property type="evidence" value="ECO:0007669"/>
    <property type="project" value="TreeGrafter"/>
</dbReference>
<dbReference type="FunFam" id="1.20.120.1760:FF:000016">
    <property type="entry name" value="ethanolaminephosphotransferase 1"/>
    <property type="match status" value="1"/>
</dbReference>
<dbReference type="GO" id="GO:0005789">
    <property type="term" value="C:endoplasmic reticulum membrane"/>
    <property type="evidence" value="ECO:0007669"/>
    <property type="project" value="TreeGrafter"/>
</dbReference>
<evidence type="ECO:0000256" key="1">
    <source>
        <dbReference type="ARBA" id="ARBA00004370"/>
    </source>
</evidence>
<keyword evidence="8" id="KW-1185">Reference proteome</keyword>
<gene>
    <name evidence="7" type="ORF">O3M35_005804</name>
</gene>
<dbReference type="PANTHER" id="PTHR10414">
    <property type="entry name" value="ETHANOLAMINEPHOSPHOTRANSFERASE"/>
    <property type="match status" value="1"/>
</dbReference>
<evidence type="ECO:0000313" key="7">
    <source>
        <dbReference type="EMBL" id="KAK9511198.1"/>
    </source>
</evidence>
<feature type="transmembrane region" description="Helical" evidence="6">
    <location>
        <begin position="96"/>
        <end position="114"/>
    </location>
</feature>